<keyword evidence="1" id="KW-0732">Signal</keyword>
<dbReference type="InterPro" id="IPR031734">
    <property type="entry name" value="MBF2"/>
</dbReference>
<organism evidence="2 3">
    <name type="scientific">Rhynchophorus ferrugineus</name>
    <name type="common">Red palm weevil</name>
    <name type="synonym">Curculio ferrugineus</name>
    <dbReference type="NCBI Taxonomy" id="354439"/>
    <lineage>
        <taxon>Eukaryota</taxon>
        <taxon>Metazoa</taxon>
        <taxon>Ecdysozoa</taxon>
        <taxon>Arthropoda</taxon>
        <taxon>Hexapoda</taxon>
        <taxon>Insecta</taxon>
        <taxon>Pterygota</taxon>
        <taxon>Neoptera</taxon>
        <taxon>Endopterygota</taxon>
        <taxon>Coleoptera</taxon>
        <taxon>Polyphaga</taxon>
        <taxon>Cucujiformia</taxon>
        <taxon>Curculionidae</taxon>
        <taxon>Dryophthorinae</taxon>
        <taxon>Rhynchophorus</taxon>
    </lineage>
</organism>
<proteinExistence type="predicted"/>
<evidence type="ECO:0000313" key="3">
    <source>
        <dbReference type="Proteomes" id="UP000625711"/>
    </source>
</evidence>
<evidence type="ECO:0000256" key="1">
    <source>
        <dbReference type="SAM" id="SignalP"/>
    </source>
</evidence>
<accession>A0A834HTT2</accession>
<sequence length="121" mass="13146">MIVVFAFLFSVAVITPASINAQGDNYVTSIIDGNCTTTPDQDILFNDHVHKVGIPLFTRSATSTYYGDGIIYCVKAINQQSEEVGGHVNITKGGVGHTFVNIEMKSFVSHGIDFRISIYGK</sequence>
<reference evidence="2" key="1">
    <citation type="submission" date="2020-08" db="EMBL/GenBank/DDBJ databases">
        <title>Genome sequencing and assembly of the red palm weevil Rhynchophorus ferrugineus.</title>
        <authorList>
            <person name="Dias G.B."/>
            <person name="Bergman C.M."/>
            <person name="Manee M."/>
        </authorList>
    </citation>
    <scope>NUCLEOTIDE SEQUENCE</scope>
    <source>
        <strain evidence="2">AA-2017</strain>
        <tissue evidence="2">Whole larva</tissue>
    </source>
</reference>
<comment type="caution">
    <text evidence="2">The sequence shown here is derived from an EMBL/GenBank/DDBJ whole genome shotgun (WGS) entry which is preliminary data.</text>
</comment>
<dbReference type="Proteomes" id="UP000625711">
    <property type="component" value="Unassembled WGS sequence"/>
</dbReference>
<keyword evidence="3" id="KW-1185">Reference proteome</keyword>
<dbReference type="OrthoDB" id="7021379at2759"/>
<protein>
    <submittedName>
        <fullName evidence="2">Uncharacterized protein</fullName>
    </submittedName>
</protein>
<dbReference type="EMBL" id="JAACXV010014478">
    <property type="protein sequence ID" value="KAF7266962.1"/>
    <property type="molecule type" value="Genomic_DNA"/>
</dbReference>
<name>A0A834HTT2_RHYFE</name>
<feature type="signal peptide" evidence="1">
    <location>
        <begin position="1"/>
        <end position="21"/>
    </location>
</feature>
<dbReference type="Pfam" id="PF15868">
    <property type="entry name" value="MBF2"/>
    <property type="match status" value="1"/>
</dbReference>
<evidence type="ECO:0000313" key="2">
    <source>
        <dbReference type="EMBL" id="KAF7266962.1"/>
    </source>
</evidence>
<gene>
    <name evidence="2" type="ORF">GWI33_019746</name>
</gene>
<dbReference type="AlphaFoldDB" id="A0A834HTT2"/>
<feature type="chain" id="PRO_5032971781" evidence="1">
    <location>
        <begin position="22"/>
        <end position="121"/>
    </location>
</feature>